<feature type="transmembrane region" description="Helical" evidence="6">
    <location>
        <begin position="6"/>
        <end position="37"/>
    </location>
</feature>
<feature type="transmembrane region" description="Helical" evidence="6">
    <location>
        <begin position="88"/>
        <end position="113"/>
    </location>
</feature>
<dbReference type="InterPro" id="IPR051790">
    <property type="entry name" value="Cytochrome_c-biogenesis_DsbD"/>
</dbReference>
<evidence type="ECO:0000256" key="5">
    <source>
        <dbReference type="ARBA" id="ARBA00023136"/>
    </source>
</evidence>
<name>A0A1F7WHL8_9BACT</name>
<dbReference type="EMBL" id="MGFJ01000025">
    <property type="protein sequence ID" value="OGM02303.1"/>
    <property type="molecule type" value="Genomic_DNA"/>
</dbReference>
<dbReference type="PANTHER" id="PTHR31272:SF4">
    <property type="entry name" value="CYTOCHROME C-TYPE BIOGENESIS PROTEIN HI_1454-RELATED"/>
    <property type="match status" value="1"/>
</dbReference>
<keyword evidence="3 6" id="KW-0812">Transmembrane</keyword>
<keyword evidence="5 6" id="KW-0472">Membrane</keyword>
<evidence type="ECO:0000256" key="4">
    <source>
        <dbReference type="ARBA" id="ARBA00022989"/>
    </source>
</evidence>
<dbReference type="PANTHER" id="PTHR31272">
    <property type="entry name" value="CYTOCHROME C-TYPE BIOGENESIS PROTEIN HI_1454-RELATED"/>
    <property type="match status" value="1"/>
</dbReference>
<evidence type="ECO:0000313" key="9">
    <source>
        <dbReference type="Proteomes" id="UP000176198"/>
    </source>
</evidence>
<reference evidence="8 9" key="1">
    <citation type="journal article" date="2016" name="Nat. Commun.">
        <title>Thousands of microbial genomes shed light on interconnected biogeochemical processes in an aquifer system.</title>
        <authorList>
            <person name="Anantharaman K."/>
            <person name="Brown C.T."/>
            <person name="Hug L.A."/>
            <person name="Sharon I."/>
            <person name="Castelle C.J."/>
            <person name="Probst A.J."/>
            <person name="Thomas B.C."/>
            <person name="Singh A."/>
            <person name="Wilkins M.J."/>
            <person name="Karaoz U."/>
            <person name="Brodie E.L."/>
            <person name="Williams K.H."/>
            <person name="Hubbard S.S."/>
            <person name="Banfield J.F."/>
        </authorList>
    </citation>
    <scope>NUCLEOTIDE SEQUENCE [LARGE SCALE GENOMIC DNA]</scope>
</reference>
<dbReference type="STRING" id="1802471.A2115_00985"/>
<protein>
    <recommendedName>
        <fullName evidence="7">Cytochrome C biogenesis protein transmembrane domain-containing protein</fullName>
    </recommendedName>
</protein>
<evidence type="ECO:0000313" key="8">
    <source>
        <dbReference type="EMBL" id="OGM02303.1"/>
    </source>
</evidence>
<dbReference type="Proteomes" id="UP000176198">
    <property type="component" value="Unassembled WGS sequence"/>
</dbReference>
<evidence type="ECO:0000256" key="3">
    <source>
        <dbReference type="ARBA" id="ARBA00022692"/>
    </source>
</evidence>
<accession>A0A1F7WHL8</accession>
<organism evidence="8 9">
    <name type="scientific">Candidatus Woesebacteria bacterium GWA1_41_8</name>
    <dbReference type="NCBI Taxonomy" id="1802471"/>
    <lineage>
        <taxon>Bacteria</taxon>
        <taxon>Candidatus Woeseibacteriota</taxon>
    </lineage>
</organism>
<dbReference type="GO" id="GO:0016020">
    <property type="term" value="C:membrane"/>
    <property type="evidence" value="ECO:0007669"/>
    <property type="project" value="UniProtKB-SubCell"/>
</dbReference>
<dbReference type="AlphaFoldDB" id="A0A1F7WHL8"/>
<evidence type="ECO:0000259" key="7">
    <source>
        <dbReference type="Pfam" id="PF02683"/>
    </source>
</evidence>
<evidence type="ECO:0000256" key="1">
    <source>
        <dbReference type="ARBA" id="ARBA00004141"/>
    </source>
</evidence>
<feature type="transmembrane region" description="Helical" evidence="6">
    <location>
        <begin position="58"/>
        <end position="82"/>
    </location>
</feature>
<evidence type="ECO:0000256" key="2">
    <source>
        <dbReference type="ARBA" id="ARBA00006143"/>
    </source>
</evidence>
<keyword evidence="4 6" id="KW-1133">Transmembrane helix</keyword>
<comment type="subcellular location">
    <subcellularLocation>
        <location evidence="1">Membrane</location>
        <topology evidence="1">Multi-pass membrane protein</topology>
    </subcellularLocation>
</comment>
<sequence length="239" mass="25972">MFTISVPVAFVAGMISFFAPCVLPLVPAYVGFVVGVTAQEIKKTGSHHYRFKILISSLFYILGFSTVFVILGTTAGGLGVLFRQNLIFLQRVGGLIIILLGLEFSGFFNLGFLNVERRVKLPARFDRLGYTKPFFVGVVFAFAWTPCVGAILGSILALAAVNGTILYGAYLLFVYSLGISLPFLIVALTLAQAPQYLKPLSKYSGVIAKAAGIVLVILGTLLIFDLYKYVNSLFLKISF</sequence>
<proteinExistence type="inferred from homology"/>
<comment type="caution">
    <text evidence="8">The sequence shown here is derived from an EMBL/GenBank/DDBJ whole genome shotgun (WGS) entry which is preliminary data.</text>
</comment>
<gene>
    <name evidence="8" type="ORF">A2115_00985</name>
</gene>
<dbReference type="Pfam" id="PF02683">
    <property type="entry name" value="DsbD_TM"/>
    <property type="match status" value="1"/>
</dbReference>
<feature type="transmembrane region" description="Helical" evidence="6">
    <location>
        <begin position="167"/>
        <end position="191"/>
    </location>
</feature>
<feature type="transmembrane region" description="Helical" evidence="6">
    <location>
        <begin position="134"/>
        <end position="161"/>
    </location>
</feature>
<feature type="transmembrane region" description="Helical" evidence="6">
    <location>
        <begin position="203"/>
        <end position="224"/>
    </location>
</feature>
<dbReference type="GO" id="GO:0017004">
    <property type="term" value="P:cytochrome complex assembly"/>
    <property type="evidence" value="ECO:0007669"/>
    <property type="project" value="InterPro"/>
</dbReference>
<dbReference type="InterPro" id="IPR003834">
    <property type="entry name" value="Cyt_c_assmbl_TM_dom"/>
</dbReference>
<feature type="domain" description="Cytochrome C biogenesis protein transmembrane" evidence="7">
    <location>
        <begin position="4"/>
        <end position="206"/>
    </location>
</feature>
<comment type="similarity">
    <text evidence="2">Belongs to the DsbD family.</text>
</comment>
<evidence type="ECO:0000256" key="6">
    <source>
        <dbReference type="SAM" id="Phobius"/>
    </source>
</evidence>